<dbReference type="NCBIfam" id="TIGR04360">
    <property type="entry name" value="other_trbK"/>
    <property type="match status" value="1"/>
</dbReference>
<reference evidence="1" key="1">
    <citation type="journal article" date="2014" name="Int. J. Syst. Evol. Microbiol.">
        <title>Complete genome sequence of Corynebacterium casei LMG S-19264T (=DSM 44701T), isolated from a smear-ripened cheese.</title>
        <authorList>
            <consortium name="US DOE Joint Genome Institute (JGI-PGF)"/>
            <person name="Walter F."/>
            <person name="Albersmeier A."/>
            <person name="Kalinowski J."/>
            <person name="Ruckert C."/>
        </authorList>
    </citation>
    <scope>NUCLEOTIDE SEQUENCE</scope>
    <source>
        <strain evidence="1">KCTC 32296</strain>
    </source>
</reference>
<organism evidence="1 2">
    <name type="scientific">Asticcacaulis endophyticus</name>
    <dbReference type="NCBI Taxonomy" id="1395890"/>
    <lineage>
        <taxon>Bacteria</taxon>
        <taxon>Pseudomonadati</taxon>
        <taxon>Pseudomonadota</taxon>
        <taxon>Alphaproteobacteria</taxon>
        <taxon>Caulobacterales</taxon>
        <taxon>Caulobacteraceae</taxon>
        <taxon>Asticcacaulis</taxon>
    </lineage>
</organism>
<dbReference type="Proteomes" id="UP000662572">
    <property type="component" value="Unassembled WGS sequence"/>
</dbReference>
<dbReference type="EMBL" id="BMZB01000002">
    <property type="protein sequence ID" value="GGZ32268.1"/>
    <property type="molecule type" value="Genomic_DNA"/>
</dbReference>
<gene>
    <name evidence="1" type="ORF">GCM10011273_17960</name>
</gene>
<proteinExistence type="predicted"/>
<reference evidence="1" key="2">
    <citation type="submission" date="2020-09" db="EMBL/GenBank/DDBJ databases">
        <authorList>
            <person name="Sun Q."/>
            <person name="Kim S."/>
        </authorList>
    </citation>
    <scope>NUCLEOTIDE SEQUENCE</scope>
    <source>
        <strain evidence="1">KCTC 32296</strain>
    </source>
</reference>
<evidence type="ECO:0008006" key="3">
    <source>
        <dbReference type="Google" id="ProtNLM"/>
    </source>
</evidence>
<name>A0A918Q3G0_9CAUL</name>
<evidence type="ECO:0000313" key="1">
    <source>
        <dbReference type="EMBL" id="GGZ32268.1"/>
    </source>
</evidence>
<evidence type="ECO:0000313" key="2">
    <source>
        <dbReference type="Proteomes" id="UP000662572"/>
    </source>
</evidence>
<dbReference type="RefSeq" id="WP_189486134.1">
    <property type="nucleotide sequence ID" value="NZ_BMZB01000002.1"/>
</dbReference>
<sequence length="93" mass="10140">MMMISESLIRLSAVALGILIVALAAFQLGSSHDNTPSLSLEIPEAPTADPEPLRAELKRCRLMATPNDACRRLWQEGRDQFLGQTAMTANTSQ</sequence>
<accession>A0A918Q3G0</accession>
<dbReference type="Pfam" id="PF20084">
    <property type="entry name" value="TrbK"/>
    <property type="match status" value="1"/>
</dbReference>
<dbReference type="AlphaFoldDB" id="A0A918Q3G0"/>
<protein>
    <recommendedName>
        <fullName evidence="3">Conjugative transfer region protein TrbK</fullName>
    </recommendedName>
</protein>
<comment type="caution">
    <text evidence="1">The sequence shown here is derived from an EMBL/GenBank/DDBJ whole genome shotgun (WGS) entry which is preliminary data.</text>
</comment>
<dbReference type="InterPro" id="IPR027587">
    <property type="entry name" value="TrbK"/>
</dbReference>
<keyword evidence="2" id="KW-1185">Reference proteome</keyword>